<protein>
    <submittedName>
        <fullName evidence="1">PilC beta-propeller domain-containing protein</fullName>
    </submittedName>
</protein>
<dbReference type="RefSeq" id="WP_244516007.1">
    <property type="nucleotide sequence ID" value="NZ_FMYK01000004.1"/>
</dbReference>
<organism evidence="1 2">
    <name type="scientific">Acinetobacter marinus</name>
    <dbReference type="NCBI Taxonomy" id="281375"/>
    <lineage>
        <taxon>Bacteria</taxon>
        <taxon>Pseudomonadati</taxon>
        <taxon>Pseudomonadota</taxon>
        <taxon>Gammaproteobacteria</taxon>
        <taxon>Moraxellales</taxon>
        <taxon>Moraxellaceae</taxon>
        <taxon>Acinetobacter</taxon>
    </lineage>
</organism>
<name>A0A1G6KHD2_9GAMM</name>
<proteinExistence type="predicted"/>
<sequence length="1275" mass="137569">MNRVIEFFNGLASKLLTSFVTALFTLVVATGVTQASDIEIYQEAKSGDITLMLMLDISGSMDTRSIRNDYGTSSNCNFTTDTAPGGYSRSYCAVASNTTSTKVKNTKTGCTLVGSTYRCYDRISRLKDGVFDLLAGNTAKGITKLDGDKIIGLSTLGVYTGNSYHNTGRVLVPARKLNATYGGQTQRDILLSYVKDLSASTNTPTARSYAETIAYIMGQTTASRYYNVTDMPYYRSFVYYGDTYVQQCTSWNSGFSSCSRWSNASTSISVPTGDAYAGYRCNFSNYSNNICYYYTGVIQAANSNSGFSYSLDTTKLAPANEVYEMPSSLSQTDDIKQCSGQGVYVLTDGEPTQDSGSLPLMQGALGLKGMSFTCDDSGSWDCIHKMATTLLTPASNPIGLKVKTAVVGFGSDFNGVTSYDRTKTQEQNIEALGTIDTNVKRAAYWGIIGEGGWYSGSSSQDVVDSVNAFIDSLGTDIPAVTTGSPTVPTDALNPTTLLNDAYYQQFQPTPEKSYQLWVGNLKKYKLDSSGILKGENNEDVIDDDGTLIEPTYDDSTGRLLTAVYDYWSADVNSAVADSDIDVIGSRKFAAKGGAWSQLKLRLNDAGNVQRKLLTNRKATGSGSNATFGNGSSLRRFTLDDLTDSTYKYDANRGYLVSLLGYAVDDASKPEDITATTLASNGELRQFGAVMHSLPILVTNKGKVAYNKTTKVVTSTNREDYILFGTTQGLLHVVDAKTGAEKFAFVPNEMVEKQKEAFVDYTKTSGGVESMFYGIDGPWVLHTEYVLDSSGNLVVGSGKGTNQKGKQIAYGGLRMGGRSYYALDLADIDSPSLKFHINPDGVTSGPLSHMGQSWSKPTLAYVNWGGKKKLVMFVGGGYDPEYEKSNYVQTNKKGAGVYMFSADGSDAGDLLWWASANASTSSAGTTSGTIGTGNSDMKYSVVSEIRAEDRNGDDLVDHLYFGDLGGQVFRVDLNNKATAIGSFAKATVRLLNLTANASKGTQPRFYDKPAFSLYRSNGTTFAAISIGSGNRSTPLLSYTAGTSGVDYDAVYTIYDKDVARTDLYSTSTYNTKDMTLSNLGLITNNNRGDDTSLVAPFATTGGWYYQFKTCKTGINGDTKCSDYKVQSEKVYGTPIVTNYRMYVPTFDSSKPGISGDCGAGVKGESFAASFCMPYGQCEKVLDDDGNIIIRDPPEDVPIGIGIQEPVITSNCSDDGTCPIIEDDDEDEKPKTSAENYCIDTGTRVPTALTGPLNGGDDTRSCLIPLRWFEKLSRTTS</sequence>
<dbReference type="Proteomes" id="UP000242317">
    <property type="component" value="Unassembled WGS sequence"/>
</dbReference>
<dbReference type="AlphaFoldDB" id="A0A1G6KHD2"/>
<evidence type="ECO:0000313" key="2">
    <source>
        <dbReference type="Proteomes" id="UP000242317"/>
    </source>
</evidence>
<evidence type="ECO:0000313" key="1">
    <source>
        <dbReference type="EMBL" id="SDC30440.1"/>
    </source>
</evidence>
<reference evidence="2" key="1">
    <citation type="submission" date="2016-09" db="EMBL/GenBank/DDBJ databases">
        <authorList>
            <person name="Varghese N."/>
            <person name="Submissions S."/>
        </authorList>
    </citation>
    <scope>NUCLEOTIDE SEQUENCE [LARGE SCALE GENOMIC DNA]</scope>
    <source>
        <strain evidence="2">ANC 3699</strain>
    </source>
</reference>
<keyword evidence="2" id="KW-1185">Reference proteome</keyword>
<dbReference type="EMBL" id="FMYK01000004">
    <property type="protein sequence ID" value="SDC30440.1"/>
    <property type="molecule type" value="Genomic_DNA"/>
</dbReference>
<gene>
    <name evidence="1" type="ORF">SAMN05421749_10464</name>
</gene>
<accession>A0A1G6KHD2</accession>